<dbReference type="GO" id="GO:0006352">
    <property type="term" value="P:DNA-templated transcription initiation"/>
    <property type="evidence" value="ECO:0007669"/>
    <property type="project" value="InterPro"/>
</dbReference>
<dbReference type="Proteomes" id="UP000292564">
    <property type="component" value="Unassembled WGS sequence"/>
</dbReference>
<organism evidence="1 2">
    <name type="scientific">Krasilnikovia cinnamomea</name>
    <dbReference type="NCBI Taxonomy" id="349313"/>
    <lineage>
        <taxon>Bacteria</taxon>
        <taxon>Bacillati</taxon>
        <taxon>Actinomycetota</taxon>
        <taxon>Actinomycetes</taxon>
        <taxon>Micromonosporales</taxon>
        <taxon>Micromonosporaceae</taxon>
        <taxon>Krasilnikovia</taxon>
    </lineage>
</organism>
<protein>
    <submittedName>
        <fullName evidence="1">Sigma-70-like protein</fullName>
    </submittedName>
</protein>
<dbReference type="RefSeq" id="WP_130510786.1">
    <property type="nucleotide sequence ID" value="NZ_SHKY01000001.1"/>
</dbReference>
<sequence length="203" mass="21993">MDDTATATEPDDPIQFLVLGLLRAPTAVTSQTLQRGVTALRRYLQGRYSPPLSSADLDEIANDAVARLVESGRRGLVDEARNPAGYLVKIASNEALAAIRRAQRTVPVDTSHPGLLAMTDEQAAARLDEAATPEIIQQAMALAYHRRDATAIRVATHLLDQIQRTGKAPSNRACAQVLGLSHEGVGKALRRLRSYITALQHTR</sequence>
<keyword evidence="2" id="KW-1185">Reference proteome</keyword>
<evidence type="ECO:0000313" key="1">
    <source>
        <dbReference type="EMBL" id="RZU52128.1"/>
    </source>
</evidence>
<proteinExistence type="predicted"/>
<dbReference type="Gene3D" id="1.10.1740.10">
    <property type="match status" value="1"/>
</dbReference>
<dbReference type="InterPro" id="IPR013325">
    <property type="entry name" value="RNA_pol_sigma_r2"/>
</dbReference>
<reference evidence="1 2" key="1">
    <citation type="submission" date="2019-02" db="EMBL/GenBank/DDBJ databases">
        <title>Sequencing the genomes of 1000 actinobacteria strains.</title>
        <authorList>
            <person name="Klenk H.-P."/>
        </authorList>
    </citation>
    <scope>NUCLEOTIDE SEQUENCE [LARGE SCALE GENOMIC DNA]</scope>
    <source>
        <strain evidence="1 2">DSM 45162</strain>
    </source>
</reference>
<name>A0A4Q7ZMA9_9ACTN</name>
<comment type="caution">
    <text evidence="1">The sequence shown here is derived from an EMBL/GenBank/DDBJ whole genome shotgun (WGS) entry which is preliminary data.</text>
</comment>
<accession>A0A4Q7ZMA9</accession>
<dbReference type="GO" id="GO:0003700">
    <property type="term" value="F:DNA-binding transcription factor activity"/>
    <property type="evidence" value="ECO:0007669"/>
    <property type="project" value="InterPro"/>
</dbReference>
<gene>
    <name evidence="1" type="ORF">EV385_3970</name>
</gene>
<dbReference type="SUPFAM" id="SSF88946">
    <property type="entry name" value="Sigma2 domain of RNA polymerase sigma factors"/>
    <property type="match status" value="1"/>
</dbReference>
<dbReference type="OrthoDB" id="5194759at2"/>
<evidence type="ECO:0000313" key="2">
    <source>
        <dbReference type="Proteomes" id="UP000292564"/>
    </source>
</evidence>
<dbReference type="AlphaFoldDB" id="A0A4Q7ZMA9"/>
<dbReference type="EMBL" id="SHKY01000001">
    <property type="protein sequence ID" value="RZU52128.1"/>
    <property type="molecule type" value="Genomic_DNA"/>
</dbReference>